<accession>A0A0M3KBW0</accession>
<dbReference type="EMBL" id="UYRR01034666">
    <property type="protein sequence ID" value="VDK61814.1"/>
    <property type="molecule type" value="Genomic_DNA"/>
</dbReference>
<evidence type="ECO:0000313" key="4">
    <source>
        <dbReference type="WBParaSite" id="ASIM_0001845701-mRNA-1"/>
    </source>
</evidence>
<evidence type="ECO:0000256" key="1">
    <source>
        <dbReference type="SAM" id="Phobius"/>
    </source>
</evidence>
<keyword evidence="3" id="KW-1185">Reference proteome</keyword>
<reference evidence="4" key="1">
    <citation type="submission" date="2017-02" db="UniProtKB">
        <authorList>
            <consortium name="WormBaseParasite"/>
        </authorList>
    </citation>
    <scope>IDENTIFICATION</scope>
</reference>
<organism evidence="4">
    <name type="scientific">Anisakis simplex</name>
    <name type="common">Herring worm</name>
    <dbReference type="NCBI Taxonomy" id="6269"/>
    <lineage>
        <taxon>Eukaryota</taxon>
        <taxon>Metazoa</taxon>
        <taxon>Ecdysozoa</taxon>
        <taxon>Nematoda</taxon>
        <taxon>Chromadorea</taxon>
        <taxon>Rhabditida</taxon>
        <taxon>Spirurina</taxon>
        <taxon>Ascaridomorpha</taxon>
        <taxon>Ascaridoidea</taxon>
        <taxon>Anisakidae</taxon>
        <taxon>Anisakis</taxon>
        <taxon>Anisakis simplex complex</taxon>
    </lineage>
</organism>
<sequence length="145" mass="15908">MTSISFALISVDISSTLISVLVSQQSKFAADVIWSVGVVLAMSRYIAIAIISLSRMVAQTFSADMQIKVWSGRVCAFAIFVQFVFPISYVAAFMVDDPQLSLMVHDNAVFVGWGNLELHVSAVQFSFLIDSNTANNIIDNLLYSQ</sequence>
<reference evidence="2 3" key="2">
    <citation type="submission" date="2018-11" db="EMBL/GenBank/DDBJ databases">
        <authorList>
            <consortium name="Pathogen Informatics"/>
        </authorList>
    </citation>
    <scope>NUCLEOTIDE SEQUENCE [LARGE SCALE GENOMIC DNA]</scope>
</reference>
<name>A0A0M3KBW0_ANISI</name>
<evidence type="ECO:0000313" key="2">
    <source>
        <dbReference type="EMBL" id="VDK61814.1"/>
    </source>
</evidence>
<gene>
    <name evidence="2" type="ORF">ASIM_LOCUS17857</name>
</gene>
<evidence type="ECO:0000313" key="3">
    <source>
        <dbReference type="Proteomes" id="UP000267096"/>
    </source>
</evidence>
<keyword evidence="1" id="KW-1133">Transmembrane helix</keyword>
<dbReference type="OrthoDB" id="5902591at2759"/>
<dbReference type="Proteomes" id="UP000267096">
    <property type="component" value="Unassembled WGS sequence"/>
</dbReference>
<feature type="transmembrane region" description="Helical" evidence="1">
    <location>
        <begin position="33"/>
        <end position="53"/>
    </location>
</feature>
<dbReference type="WBParaSite" id="ASIM_0001845701-mRNA-1">
    <property type="protein sequence ID" value="ASIM_0001845701-mRNA-1"/>
    <property type="gene ID" value="ASIM_0001845701"/>
</dbReference>
<protein>
    <submittedName>
        <fullName evidence="4">G_PROTEIN_RECEP_F1_2 domain-containing protein</fullName>
    </submittedName>
</protein>
<keyword evidence="1" id="KW-0472">Membrane</keyword>
<feature type="transmembrane region" description="Helical" evidence="1">
    <location>
        <begin position="74"/>
        <end position="95"/>
    </location>
</feature>
<proteinExistence type="predicted"/>
<dbReference type="AlphaFoldDB" id="A0A0M3KBW0"/>
<keyword evidence="1" id="KW-0812">Transmembrane</keyword>